<keyword evidence="6 8" id="KW-0408">Iron</keyword>
<dbReference type="Gene3D" id="1.10.630.10">
    <property type="entry name" value="Cytochrome P450"/>
    <property type="match status" value="1"/>
</dbReference>
<dbReference type="InterPro" id="IPR017972">
    <property type="entry name" value="Cyt_P450_CS"/>
</dbReference>
<dbReference type="CDD" id="cd11064">
    <property type="entry name" value="CYP86A"/>
    <property type="match status" value="1"/>
</dbReference>
<evidence type="ECO:0000313" key="12">
    <source>
        <dbReference type="Proteomes" id="UP000593562"/>
    </source>
</evidence>
<keyword evidence="10" id="KW-1133">Transmembrane helix</keyword>
<dbReference type="GO" id="GO:0004497">
    <property type="term" value="F:monooxygenase activity"/>
    <property type="evidence" value="ECO:0007669"/>
    <property type="project" value="UniProtKB-KW"/>
</dbReference>
<organism evidence="11 12">
    <name type="scientific">Tripterygium wilfordii</name>
    <name type="common">Thunder God vine</name>
    <dbReference type="NCBI Taxonomy" id="458696"/>
    <lineage>
        <taxon>Eukaryota</taxon>
        <taxon>Viridiplantae</taxon>
        <taxon>Streptophyta</taxon>
        <taxon>Embryophyta</taxon>
        <taxon>Tracheophyta</taxon>
        <taxon>Spermatophyta</taxon>
        <taxon>Magnoliopsida</taxon>
        <taxon>eudicotyledons</taxon>
        <taxon>Gunneridae</taxon>
        <taxon>Pentapetalae</taxon>
        <taxon>rosids</taxon>
        <taxon>fabids</taxon>
        <taxon>Celastrales</taxon>
        <taxon>Celastraceae</taxon>
        <taxon>Tripterygium</taxon>
    </lineage>
</organism>
<evidence type="ECO:0000256" key="7">
    <source>
        <dbReference type="ARBA" id="ARBA00023033"/>
    </source>
</evidence>
<dbReference type="InterPro" id="IPR002401">
    <property type="entry name" value="Cyt_P450_E_grp-I"/>
</dbReference>
<dbReference type="Proteomes" id="UP000593562">
    <property type="component" value="Unassembled WGS sequence"/>
</dbReference>
<keyword evidence="3 8" id="KW-0349">Heme</keyword>
<feature type="transmembrane region" description="Helical" evidence="10">
    <location>
        <begin position="6"/>
        <end position="27"/>
    </location>
</feature>
<dbReference type="Pfam" id="PF00067">
    <property type="entry name" value="p450"/>
    <property type="match status" value="1"/>
</dbReference>
<feature type="binding site" description="axial binding residue" evidence="8">
    <location>
        <position position="456"/>
    </location>
    <ligand>
        <name>heme</name>
        <dbReference type="ChEBI" id="CHEBI:30413"/>
    </ligand>
    <ligandPart>
        <name>Fe</name>
        <dbReference type="ChEBI" id="CHEBI:18248"/>
    </ligandPart>
</feature>
<evidence type="ECO:0000313" key="11">
    <source>
        <dbReference type="EMBL" id="KAF5745232.1"/>
    </source>
</evidence>
<accession>A0A7J7DFX0</accession>
<keyword evidence="12" id="KW-1185">Reference proteome</keyword>
<evidence type="ECO:0000256" key="2">
    <source>
        <dbReference type="ARBA" id="ARBA00010617"/>
    </source>
</evidence>
<dbReference type="OrthoDB" id="1470350at2759"/>
<evidence type="ECO:0000256" key="9">
    <source>
        <dbReference type="RuleBase" id="RU000461"/>
    </source>
</evidence>
<protein>
    <submittedName>
        <fullName evidence="11">Cytochrome P450 family protein</fullName>
    </submittedName>
</protein>
<dbReference type="GO" id="GO:0005506">
    <property type="term" value="F:iron ion binding"/>
    <property type="evidence" value="ECO:0007669"/>
    <property type="project" value="InterPro"/>
</dbReference>
<keyword evidence="10" id="KW-0472">Membrane</keyword>
<comment type="cofactor">
    <cofactor evidence="1 8">
        <name>heme</name>
        <dbReference type="ChEBI" id="CHEBI:30413"/>
    </cofactor>
</comment>
<dbReference type="PANTHER" id="PTHR24296">
    <property type="entry name" value="CYTOCHROME P450"/>
    <property type="match status" value="1"/>
</dbReference>
<dbReference type="InterPro" id="IPR036396">
    <property type="entry name" value="Cyt_P450_sf"/>
</dbReference>
<evidence type="ECO:0000256" key="5">
    <source>
        <dbReference type="ARBA" id="ARBA00023002"/>
    </source>
</evidence>
<dbReference type="SUPFAM" id="SSF48264">
    <property type="entry name" value="Cytochrome P450"/>
    <property type="match status" value="1"/>
</dbReference>
<evidence type="ECO:0000256" key="8">
    <source>
        <dbReference type="PIRSR" id="PIRSR602401-1"/>
    </source>
</evidence>
<proteinExistence type="inferred from homology"/>
<keyword evidence="4 8" id="KW-0479">Metal-binding</keyword>
<comment type="similarity">
    <text evidence="2 9">Belongs to the cytochrome P450 family.</text>
</comment>
<reference evidence="11 12" key="1">
    <citation type="journal article" date="2020" name="Nat. Commun.">
        <title>Genome of Tripterygium wilfordii and identification of cytochrome P450 involved in triptolide biosynthesis.</title>
        <authorList>
            <person name="Tu L."/>
            <person name="Su P."/>
            <person name="Zhang Z."/>
            <person name="Gao L."/>
            <person name="Wang J."/>
            <person name="Hu T."/>
            <person name="Zhou J."/>
            <person name="Zhang Y."/>
            <person name="Zhao Y."/>
            <person name="Liu Y."/>
            <person name="Song Y."/>
            <person name="Tong Y."/>
            <person name="Lu Y."/>
            <person name="Yang J."/>
            <person name="Xu C."/>
            <person name="Jia M."/>
            <person name="Peters R.J."/>
            <person name="Huang L."/>
            <person name="Gao W."/>
        </authorList>
    </citation>
    <scope>NUCLEOTIDE SEQUENCE [LARGE SCALE GENOMIC DNA]</scope>
    <source>
        <strain evidence="12">cv. XIE 37</strain>
        <tissue evidence="11">Leaf</tissue>
    </source>
</reference>
<gene>
    <name evidence="11" type="ORF">HS088_TW07G00815</name>
</gene>
<dbReference type="EMBL" id="JAAARO010000007">
    <property type="protein sequence ID" value="KAF5745232.1"/>
    <property type="molecule type" value="Genomic_DNA"/>
</dbReference>
<keyword evidence="7 9" id="KW-0503">Monooxygenase</keyword>
<evidence type="ECO:0000256" key="4">
    <source>
        <dbReference type="ARBA" id="ARBA00022723"/>
    </source>
</evidence>
<dbReference type="GO" id="GO:0006629">
    <property type="term" value="P:lipid metabolic process"/>
    <property type="evidence" value="ECO:0007669"/>
    <property type="project" value="UniProtKB-ARBA"/>
</dbReference>
<comment type="caution">
    <text evidence="11">The sequence shown here is derived from an EMBL/GenBank/DDBJ whole genome shotgun (WGS) entry which is preliminary data.</text>
</comment>
<dbReference type="AlphaFoldDB" id="A0A7J7DFX0"/>
<dbReference type="PROSITE" id="PS00086">
    <property type="entry name" value="CYTOCHROME_P450"/>
    <property type="match status" value="1"/>
</dbReference>
<dbReference type="PRINTS" id="PR00385">
    <property type="entry name" value="P450"/>
</dbReference>
<evidence type="ECO:0000256" key="6">
    <source>
        <dbReference type="ARBA" id="ARBA00023004"/>
    </source>
</evidence>
<evidence type="ECO:0000256" key="10">
    <source>
        <dbReference type="SAM" id="Phobius"/>
    </source>
</evidence>
<keyword evidence="5 9" id="KW-0560">Oxidoreductase</keyword>
<evidence type="ECO:0000256" key="1">
    <source>
        <dbReference type="ARBA" id="ARBA00001971"/>
    </source>
</evidence>
<keyword evidence="10" id="KW-0812">Transmembrane</keyword>
<dbReference type="GO" id="GO:0016705">
    <property type="term" value="F:oxidoreductase activity, acting on paired donors, with incorporation or reduction of molecular oxygen"/>
    <property type="evidence" value="ECO:0007669"/>
    <property type="project" value="InterPro"/>
</dbReference>
<sequence>MVIFGYLGSILVLAFVSFIFFFFKCWLRNPNNGLPWNWPLFGMIPTLLFNLHRFPDRVTEILERSKGTFLLKGVSYCNMDMLFTCDPTNVHHISSTNFWNYCKGPENREFFDFLGNSIFNRDFEEWSHYRRYVHSYVNHKDFHQFLPKIIAAGVTEGLIPVLDHVSKQGQVVNFQDMFKRFVYDIAWMMSTGYNPKSCSIGFPENLFLKAIDDACEAIFSRHLLPGYAWRLQRRLGIGKEKKLSNAQKITNQIASKYISMKREDLSKQSEHKADEEGFDALWCFLTDHEVAGSQSEEFITFSTLGFAFAAYDTSSATLAWFFWRLSKNPTVEAKIREELHNNFSLKGAKSLKTIFSKEELTNLVYLHAALCETLRLHPTAPFNRRNPVKADILPSGHHVTPETKVLLSAYAMGRMTSLWGEDCHEFKPERWINEKGTIKYETTRKFFSFGAGPRICPGKDVAMTVLKTAAATIIYNYFVEVVETHPVIPKASILHEMKHGLRARIRSRWAD</sequence>
<name>A0A7J7DFX0_TRIWF</name>
<dbReference type="PRINTS" id="PR00463">
    <property type="entry name" value="EP450I"/>
</dbReference>
<dbReference type="InterPro" id="IPR001128">
    <property type="entry name" value="Cyt_P450"/>
</dbReference>
<dbReference type="GO" id="GO:0020037">
    <property type="term" value="F:heme binding"/>
    <property type="evidence" value="ECO:0007669"/>
    <property type="project" value="InterPro"/>
</dbReference>
<evidence type="ECO:0000256" key="3">
    <source>
        <dbReference type="ARBA" id="ARBA00022617"/>
    </source>
</evidence>
<dbReference type="InParanoid" id="A0A7J7DFX0"/>